<reference evidence="2" key="1">
    <citation type="submission" date="2020-08" db="EMBL/GenBank/DDBJ databases">
        <title>Multicomponent nature underlies the extraordinary mechanical properties of spider dragline silk.</title>
        <authorList>
            <person name="Kono N."/>
            <person name="Nakamura H."/>
            <person name="Mori M."/>
            <person name="Yoshida Y."/>
            <person name="Ohtoshi R."/>
            <person name="Malay A.D."/>
            <person name="Moran D.A.P."/>
            <person name="Tomita M."/>
            <person name="Numata K."/>
            <person name="Arakawa K."/>
        </authorList>
    </citation>
    <scope>NUCLEOTIDE SEQUENCE</scope>
</reference>
<dbReference type="Proteomes" id="UP000887159">
    <property type="component" value="Unassembled WGS sequence"/>
</dbReference>
<evidence type="ECO:0000313" key="2">
    <source>
        <dbReference type="EMBL" id="GFY19751.1"/>
    </source>
</evidence>
<organism evidence="2 3">
    <name type="scientific">Trichonephila clavipes</name>
    <name type="common">Golden silk orbweaver</name>
    <name type="synonym">Nephila clavipes</name>
    <dbReference type="NCBI Taxonomy" id="2585209"/>
    <lineage>
        <taxon>Eukaryota</taxon>
        <taxon>Metazoa</taxon>
        <taxon>Ecdysozoa</taxon>
        <taxon>Arthropoda</taxon>
        <taxon>Chelicerata</taxon>
        <taxon>Arachnida</taxon>
        <taxon>Araneae</taxon>
        <taxon>Araneomorphae</taxon>
        <taxon>Entelegynae</taxon>
        <taxon>Araneoidea</taxon>
        <taxon>Nephilidae</taxon>
        <taxon>Trichonephila</taxon>
    </lineage>
</organism>
<gene>
    <name evidence="2" type="ORF">TNCV_4649231</name>
</gene>
<evidence type="ECO:0000313" key="3">
    <source>
        <dbReference type="Proteomes" id="UP000887159"/>
    </source>
</evidence>
<feature type="compositionally biased region" description="Basic and acidic residues" evidence="1">
    <location>
        <begin position="1"/>
        <end position="15"/>
    </location>
</feature>
<comment type="caution">
    <text evidence="2">The sequence shown here is derived from an EMBL/GenBank/DDBJ whole genome shotgun (WGS) entry which is preliminary data.</text>
</comment>
<feature type="region of interest" description="Disordered" evidence="1">
    <location>
        <begin position="1"/>
        <end position="39"/>
    </location>
</feature>
<sequence>MPIHEDLSPITERNRTRGNKFRSHVPGRTHRPLQISPDGPPRLKKKVFYLCMIYFSSGKWQVDDDVYGSLEVGRVIDVEFRYFGVSIP</sequence>
<name>A0A8X6SUM7_TRICX</name>
<feature type="compositionally biased region" description="Basic residues" evidence="1">
    <location>
        <begin position="16"/>
        <end position="31"/>
    </location>
</feature>
<dbReference type="AlphaFoldDB" id="A0A8X6SUM7"/>
<keyword evidence="3" id="KW-1185">Reference proteome</keyword>
<protein>
    <submittedName>
        <fullName evidence="2">Uncharacterized protein</fullName>
    </submittedName>
</protein>
<accession>A0A8X6SUM7</accession>
<proteinExistence type="predicted"/>
<evidence type="ECO:0000256" key="1">
    <source>
        <dbReference type="SAM" id="MobiDB-lite"/>
    </source>
</evidence>
<dbReference type="EMBL" id="BMAU01021353">
    <property type="protein sequence ID" value="GFY19751.1"/>
    <property type="molecule type" value="Genomic_DNA"/>
</dbReference>